<keyword evidence="4 8" id="KW-0812">Transmembrane</keyword>
<dbReference type="Proteomes" id="UP001589609">
    <property type="component" value="Unassembled WGS sequence"/>
</dbReference>
<evidence type="ECO:0000256" key="4">
    <source>
        <dbReference type="ARBA" id="ARBA00022692"/>
    </source>
</evidence>
<name>A0ABV5WLJ2_9BACI</name>
<keyword evidence="5" id="KW-0133">Cell shape</keyword>
<dbReference type="RefSeq" id="WP_379951395.1">
    <property type="nucleotide sequence ID" value="NZ_JBHMAF010000188.1"/>
</dbReference>
<dbReference type="NCBIfam" id="TIGR03426">
    <property type="entry name" value="shape_MreD"/>
    <property type="match status" value="1"/>
</dbReference>
<evidence type="ECO:0000256" key="1">
    <source>
        <dbReference type="ARBA" id="ARBA00004651"/>
    </source>
</evidence>
<gene>
    <name evidence="9" type="primary">mreD</name>
    <name evidence="9" type="ORF">ACFFMS_23325</name>
</gene>
<evidence type="ECO:0000313" key="9">
    <source>
        <dbReference type="EMBL" id="MFB9761186.1"/>
    </source>
</evidence>
<evidence type="ECO:0000256" key="2">
    <source>
        <dbReference type="ARBA" id="ARBA00007776"/>
    </source>
</evidence>
<accession>A0ABV5WLJ2</accession>
<feature type="transmembrane region" description="Helical" evidence="8">
    <location>
        <begin position="140"/>
        <end position="162"/>
    </location>
</feature>
<evidence type="ECO:0000256" key="8">
    <source>
        <dbReference type="SAM" id="Phobius"/>
    </source>
</evidence>
<feature type="transmembrane region" description="Helical" evidence="8">
    <location>
        <begin position="31"/>
        <end position="51"/>
    </location>
</feature>
<comment type="similarity">
    <text evidence="2">Belongs to the MreD family.</text>
</comment>
<dbReference type="EMBL" id="JBHMAF010000188">
    <property type="protein sequence ID" value="MFB9761186.1"/>
    <property type="molecule type" value="Genomic_DNA"/>
</dbReference>
<organism evidence="9 10">
    <name type="scientific">Ectobacillus funiculus</name>
    <dbReference type="NCBI Taxonomy" id="137993"/>
    <lineage>
        <taxon>Bacteria</taxon>
        <taxon>Bacillati</taxon>
        <taxon>Bacillota</taxon>
        <taxon>Bacilli</taxon>
        <taxon>Bacillales</taxon>
        <taxon>Bacillaceae</taxon>
        <taxon>Ectobacillus</taxon>
    </lineage>
</organism>
<evidence type="ECO:0000256" key="3">
    <source>
        <dbReference type="ARBA" id="ARBA00022475"/>
    </source>
</evidence>
<proteinExistence type="inferred from homology"/>
<comment type="caution">
    <text evidence="9">The sequence shown here is derived from an EMBL/GenBank/DDBJ whole genome shotgun (WGS) entry which is preliminary data.</text>
</comment>
<evidence type="ECO:0000256" key="5">
    <source>
        <dbReference type="ARBA" id="ARBA00022960"/>
    </source>
</evidence>
<evidence type="ECO:0000313" key="10">
    <source>
        <dbReference type="Proteomes" id="UP001589609"/>
    </source>
</evidence>
<dbReference type="InterPro" id="IPR007227">
    <property type="entry name" value="Cell_shape_determining_MreD"/>
</dbReference>
<keyword evidence="7 8" id="KW-0472">Membrane</keyword>
<feature type="transmembrane region" description="Helical" evidence="8">
    <location>
        <begin position="58"/>
        <end position="81"/>
    </location>
</feature>
<sequence length="172" mass="19713">MQKWILSLLLVAVFLLENVFSFSFPADFLWKGSIAVPHFLIIVLFFIAIYYHSLQAVYFSLLFGFLFDVVNTELIGIYLFLYPVLTYLVINAMRILQVNVFIVSVLVLVGVTALEYAVYGLLLLLGQVDLTPGIFFEKRILATLVLNGIFLLLFCVPLKKYFLRLAEAREEK</sequence>
<feature type="transmembrane region" description="Helical" evidence="8">
    <location>
        <begin position="101"/>
        <end position="128"/>
    </location>
</feature>
<keyword evidence="10" id="KW-1185">Reference proteome</keyword>
<comment type="subcellular location">
    <subcellularLocation>
        <location evidence="1">Cell membrane</location>
        <topology evidence="1">Multi-pass membrane protein</topology>
    </subcellularLocation>
</comment>
<evidence type="ECO:0000256" key="6">
    <source>
        <dbReference type="ARBA" id="ARBA00022989"/>
    </source>
</evidence>
<protein>
    <submittedName>
        <fullName evidence="9">Rod shape-determining protein MreD</fullName>
    </submittedName>
</protein>
<reference evidence="9 10" key="1">
    <citation type="submission" date="2024-09" db="EMBL/GenBank/DDBJ databases">
        <authorList>
            <person name="Sun Q."/>
            <person name="Mori K."/>
        </authorList>
    </citation>
    <scope>NUCLEOTIDE SEQUENCE [LARGE SCALE GENOMIC DNA]</scope>
    <source>
        <strain evidence="9 10">JCM 11201</strain>
    </source>
</reference>
<keyword evidence="3" id="KW-1003">Cell membrane</keyword>
<keyword evidence="6 8" id="KW-1133">Transmembrane helix</keyword>
<evidence type="ECO:0000256" key="7">
    <source>
        <dbReference type="ARBA" id="ARBA00023136"/>
    </source>
</evidence>
<dbReference type="Pfam" id="PF04093">
    <property type="entry name" value="MreD"/>
    <property type="match status" value="1"/>
</dbReference>